<dbReference type="OrthoDB" id="370375at2"/>
<comment type="caution">
    <text evidence="2">The sequence shown here is derived from an EMBL/GenBank/DDBJ whole genome shotgun (WGS) entry which is preliminary data.</text>
</comment>
<dbReference type="RefSeq" id="WP_047314042.1">
    <property type="nucleotide sequence ID" value="NZ_LDPQ01000004.1"/>
</dbReference>
<evidence type="ECO:0000256" key="1">
    <source>
        <dbReference type="SAM" id="Phobius"/>
    </source>
</evidence>
<name>A0A0I9ULA8_9MYCO</name>
<reference evidence="2 3" key="1">
    <citation type="submission" date="2015-05" db="EMBL/GenBank/DDBJ databases">
        <title>Genome sequence of Mycobacterium haemophilum.</title>
        <authorList>
            <person name="Greninger A.L."/>
            <person name="Cunningham G."/>
            <person name="Miller S."/>
        </authorList>
    </citation>
    <scope>NUCLEOTIDE SEQUENCE [LARGE SCALE GENOMIC DNA]</scope>
    <source>
        <strain evidence="3">UC1</strain>
    </source>
</reference>
<evidence type="ECO:0000313" key="2">
    <source>
        <dbReference type="EMBL" id="KLO36764.1"/>
    </source>
</evidence>
<keyword evidence="1" id="KW-1133">Transmembrane helix</keyword>
<dbReference type="EMBL" id="LDPR01000007">
    <property type="protein sequence ID" value="KLO36764.1"/>
    <property type="molecule type" value="Genomic_DNA"/>
</dbReference>
<keyword evidence="1" id="KW-0472">Membrane</keyword>
<accession>A0A0I9ULA8</accession>
<dbReference type="STRING" id="1202450.B586_10930"/>
<feature type="transmembrane region" description="Helical" evidence="1">
    <location>
        <begin position="6"/>
        <end position="27"/>
    </location>
</feature>
<keyword evidence="3" id="KW-1185">Reference proteome</keyword>
<organism evidence="2 3">
    <name type="scientific">Mycobacterium haemophilum</name>
    <dbReference type="NCBI Taxonomy" id="29311"/>
    <lineage>
        <taxon>Bacteria</taxon>
        <taxon>Bacillati</taxon>
        <taxon>Actinomycetota</taxon>
        <taxon>Actinomycetes</taxon>
        <taxon>Mycobacteriales</taxon>
        <taxon>Mycobacteriaceae</taxon>
        <taxon>Mycobacterium</taxon>
    </lineage>
</organism>
<protein>
    <submittedName>
        <fullName evidence="2">Membrane protein</fullName>
    </submittedName>
</protein>
<dbReference type="Proteomes" id="UP000036334">
    <property type="component" value="Unassembled WGS sequence"/>
</dbReference>
<feature type="transmembrane region" description="Helical" evidence="1">
    <location>
        <begin position="91"/>
        <end position="112"/>
    </location>
</feature>
<proteinExistence type="predicted"/>
<gene>
    <name evidence="2" type="ORF">ABH38_10070</name>
</gene>
<keyword evidence="1" id="KW-0812">Transmembrane</keyword>
<dbReference type="AlphaFoldDB" id="A0A0I9ULA8"/>
<dbReference type="PATRIC" id="fig|29311.18.peg.3179"/>
<evidence type="ECO:0000313" key="3">
    <source>
        <dbReference type="Proteomes" id="UP000036334"/>
    </source>
</evidence>
<dbReference type="Pfam" id="PF10861">
    <property type="entry name" value="DUF2784"/>
    <property type="match status" value="1"/>
</dbReference>
<dbReference type="InterPro" id="IPR021218">
    <property type="entry name" value="DUF2784"/>
</dbReference>
<sequence>MYETVVALVVALHVVFIGYVVIGGFLAVHWRRTIWLHVPAAIWGIGIATNRVDCPLTWLERWARARAAMAPLPPDGFIAHYITGVIYPVSWLGGVQIGAFVVVAVSWAVFFCPGIRRRRQCRPAARSFRLR</sequence>